<dbReference type="AlphaFoldDB" id="A0A0K2LB07"/>
<dbReference type="PANTHER" id="PTHR21060">
    <property type="entry name" value="ACETATE KINASE"/>
    <property type="match status" value="1"/>
</dbReference>
<dbReference type="GO" id="GO:0006083">
    <property type="term" value="P:acetate metabolic process"/>
    <property type="evidence" value="ECO:0007669"/>
    <property type="project" value="TreeGrafter"/>
</dbReference>
<dbReference type="PANTHER" id="PTHR21060:SF15">
    <property type="entry name" value="ACETATE KINASE-RELATED"/>
    <property type="match status" value="1"/>
</dbReference>
<dbReference type="GO" id="GO:0006085">
    <property type="term" value="P:acetyl-CoA biosynthetic process"/>
    <property type="evidence" value="ECO:0007669"/>
    <property type="project" value="UniProtKB-UniRule"/>
</dbReference>
<dbReference type="STRING" id="1074467.JP39_03210"/>
<dbReference type="GO" id="GO:0000287">
    <property type="term" value="F:magnesium ion binding"/>
    <property type="evidence" value="ECO:0007669"/>
    <property type="project" value="UniProtKB-UniRule"/>
</dbReference>
<keyword evidence="4 6" id="KW-0418">Kinase</keyword>
<dbReference type="InterPro" id="IPR043129">
    <property type="entry name" value="ATPase_NBD"/>
</dbReference>
<comment type="pathway">
    <text evidence="6">Metabolic intermediate biosynthesis; acetyl-CoA biosynthesis; acetyl-CoA from acetate: step 1/2.</text>
</comment>
<dbReference type="SUPFAM" id="SSF53067">
    <property type="entry name" value="Actin-like ATPase domain"/>
    <property type="match status" value="2"/>
</dbReference>
<feature type="binding site" evidence="6">
    <location>
        <begin position="282"/>
        <end position="284"/>
    </location>
    <ligand>
        <name>ATP</name>
        <dbReference type="ChEBI" id="CHEBI:30616"/>
    </ligand>
</feature>
<dbReference type="GO" id="GO:0008776">
    <property type="term" value="F:acetate kinase activity"/>
    <property type="evidence" value="ECO:0007669"/>
    <property type="project" value="UniProtKB-UniRule"/>
</dbReference>
<feature type="binding site" evidence="6">
    <location>
        <position position="15"/>
    </location>
    <ligand>
        <name>ATP</name>
        <dbReference type="ChEBI" id="CHEBI:30616"/>
    </ligand>
</feature>
<evidence type="ECO:0000256" key="4">
    <source>
        <dbReference type="ARBA" id="ARBA00022777"/>
    </source>
</evidence>
<keyword evidence="9" id="KW-1185">Reference proteome</keyword>
<dbReference type="EMBL" id="CP012559">
    <property type="protein sequence ID" value="ALB28450.1"/>
    <property type="molecule type" value="Genomic_DNA"/>
</dbReference>
<keyword evidence="6" id="KW-0479">Metal-binding</keyword>
<keyword evidence="5 6" id="KW-0067">ATP-binding</keyword>
<keyword evidence="3 6" id="KW-0547">Nucleotide-binding</keyword>
<dbReference type="Pfam" id="PF00871">
    <property type="entry name" value="Acetate_kinase"/>
    <property type="match status" value="1"/>
</dbReference>
<dbReference type="PROSITE" id="PS01076">
    <property type="entry name" value="ACETATE_KINASE_2"/>
    <property type="match status" value="1"/>
</dbReference>
<dbReference type="InterPro" id="IPR004372">
    <property type="entry name" value="Ac/propionate_kinase"/>
</dbReference>
<evidence type="ECO:0000256" key="6">
    <source>
        <dbReference type="HAMAP-Rule" id="MF_00020"/>
    </source>
</evidence>
<dbReference type="OrthoDB" id="9802453at2"/>
<comment type="cofactor">
    <cofactor evidence="6">
        <name>Mg(2+)</name>
        <dbReference type="ChEBI" id="CHEBI:18420"/>
    </cofactor>
    <cofactor evidence="6">
        <name>Mn(2+)</name>
        <dbReference type="ChEBI" id="CHEBI:29035"/>
    </cofactor>
    <text evidence="6">Mg(2+). Can also accept Mn(2+).</text>
</comment>
<reference evidence="8 9" key="1">
    <citation type="submission" date="2015-08" db="EMBL/GenBank/DDBJ databases">
        <title>Genomic sequence of Lactobacillus heilongjiangensis DSM 28069, isolated from Chinese traditional pickle.</title>
        <authorList>
            <person name="Jiang X."/>
            <person name="Zheng B."/>
            <person name="Cheng H."/>
        </authorList>
    </citation>
    <scope>NUCLEOTIDE SEQUENCE [LARGE SCALE GENOMIC DNA]</scope>
    <source>
        <strain evidence="8 9">DSM 28069</strain>
    </source>
</reference>
<keyword evidence="6" id="KW-0460">Magnesium</keyword>
<dbReference type="InterPro" id="IPR023865">
    <property type="entry name" value="Aliphatic_acid_kinase_CS"/>
</dbReference>
<comment type="subcellular location">
    <subcellularLocation>
        <location evidence="6">Cytoplasm</location>
    </subcellularLocation>
</comment>
<dbReference type="Gene3D" id="3.30.420.40">
    <property type="match status" value="2"/>
</dbReference>
<dbReference type="UniPathway" id="UPA00340">
    <property type="reaction ID" value="UER00458"/>
</dbReference>
<gene>
    <name evidence="6" type="primary">ackA</name>
    <name evidence="8" type="ORF">JP39_03210</name>
</gene>
<dbReference type="PROSITE" id="PS01075">
    <property type="entry name" value="ACETATE_KINASE_1"/>
    <property type="match status" value="1"/>
</dbReference>
<feature type="binding site" evidence="6">
    <location>
        <position position="8"/>
    </location>
    <ligand>
        <name>Mg(2+)</name>
        <dbReference type="ChEBI" id="CHEBI:18420"/>
    </ligand>
</feature>
<dbReference type="CDD" id="cd24010">
    <property type="entry name" value="ASKHA_NBD_AcK_PK"/>
    <property type="match status" value="1"/>
</dbReference>
<dbReference type="HAMAP" id="MF_00020">
    <property type="entry name" value="Acetate_kinase"/>
    <property type="match status" value="1"/>
</dbReference>
<dbReference type="RefSeq" id="WP_041499334.1">
    <property type="nucleotide sequence ID" value="NZ_BJDV01000008.1"/>
</dbReference>
<dbReference type="KEGG" id="lhi:JP39_03210"/>
<protein>
    <recommendedName>
        <fullName evidence="6">Acetate kinase</fullName>
        <ecNumber evidence="6">2.7.2.1</ecNumber>
    </recommendedName>
    <alternativeName>
        <fullName evidence="6">Acetokinase</fullName>
    </alternativeName>
</protein>
<evidence type="ECO:0000313" key="9">
    <source>
        <dbReference type="Proteomes" id="UP000061546"/>
    </source>
</evidence>
<keyword evidence="2 6" id="KW-0808">Transferase</keyword>
<comment type="similarity">
    <text evidence="1 6 7">Belongs to the acetokinase family.</text>
</comment>
<keyword evidence="6" id="KW-0963">Cytoplasm</keyword>
<organism evidence="8 9">
    <name type="scientific">Companilactobacillus heilongjiangensis</name>
    <dbReference type="NCBI Taxonomy" id="1074467"/>
    <lineage>
        <taxon>Bacteria</taxon>
        <taxon>Bacillati</taxon>
        <taxon>Bacillota</taxon>
        <taxon>Bacilli</taxon>
        <taxon>Lactobacillales</taxon>
        <taxon>Lactobacillaceae</taxon>
        <taxon>Companilactobacillus</taxon>
    </lineage>
</organism>
<dbReference type="NCBIfam" id="TIGR00016">
    <property type="entry name" value="ackA"/>
    <property type="match status" value="1"/>
</dbReference>
<dbReference type="PIRSF" id="PIRSF000722">
    <property type="entry name" value="Acetate_prop_kin"/>
    <property type="match status" value="1"/>
</dbReference>
<evidence type="ECO:0000256" key="2">
    <source>
        <dbReference type="ARBA" id="ARBA00022679"/>
    </source>
</evidence>
<evidence type="ECO:0000313" key="8">
    <source>
        <dbReference type="EMBL" id="ALB28450.1"/>
    </source>
</evidence>
<dbReference type="GO" id="GO:0005737">
    <property type="term" value="C:cytoplasm"/>
    <property type="evidence" value="ECO:0007669"/>
    <property type="project" value="UniProtKB-SubCell"/>
</dbReference>
<dbReference type="GO" id="GO:0005524">
    <property type="term" value="F:ATP binding"/>
    <property type="evidence" value="ECO:0007669"/>
    <property type="project" value="UniProtKB-KW"/>
</dbReference>
<dbReference type="PRINTS" id="PR00471">
    <property type="entry name" value="ACETATEKNASE"/>
</dbReference>
<comment type="subunit">
    <text evidence="6">Homodimer.</text>
</comment>
<feature type="binding site" evidence="6">
    <location>
        <position position="89"/>
    </location>
    <ligand>
        <name>substrate</name>
    </ligand>
</feature>
<accession>A0A0K2LB07</accession>
<dbReference type="EC" id="2.7.2.1" evidence="6"/>
<feature type="binding site" evidence="6">
    <location>
        <begin position="206"/>
        <end position="210"/>
    </location>
    <ligand>
        <name>ATP</name>
        <dbReference type="ChEBI" id="CHEBI:30616"/>
    </ligand>
</feature>
<evidence type="ECO:0000256" key="7">
    <source>
        <dbReference type="RuleBase" id="RU003835"/>
    </source>
</evidence>
<feature type="binding site" evidence="6">
    <location>
        <position position="382"/>
    </location>
    <ligand>
        <name>Mg(2+)</name>
        <dbReference type="ChEBI" id="CHEBI:18420"/>
    </ligand>
</feature>
<sequence>MSKIMAVNSGSSTLKWKLYTVPDEKVVAKGMVDRLGLSDSVFEVEFDGKKISEMGDIPDHTTAVNKMLDKLIDLKIINSYDEITGVGHRVVAGGSIFKDSAVVTPRVVQQIKNLSEFAPLHNPGQADGIEAFEKILPDVPQVAVFDTSFHQTMDPVNYLYSIPYEYYEKYGVRKFGAHGTSHRYVSQAAADYLHKPLNDLKIISCHLGSGASIDAIEDGKSVDTSMGFTPLAGITMSTRSGDIDPSLVAYLMQKLKITDPTEMVKILNTKSGLLGISGVSPDMRDLLATRDENDRSDLAIRIYINRIVKYIGSYIALLSGVDVLIFTAGTGAKNAEIRAAIANSFNYMGVKIDKEANEKANGTAIISSKDSTVKVIVVPTDEELMIVRDVVRLTKYSD</sequence>
<dbReference type="InterPro" id="IPR000890">
    <property type="entry name" value="Aliphatic_acid_kin_short-chain"/>
</dbReference>
<evidence type="ECO:0000256" key="1">
    <source>
        <dbReference type="ARBA" id="ARBA00008748"/>
    </source>
</evidence>
<evidence type="ECO:0000256" key="5">
    <source>
        <dbReference type="ARBA" id="ARBA00022840"/>
    </source>
</evidence>
<feature type="active site" description="Proton donor/acceptor" evidence="6">
    <location>
        <position position="146"/>
    </location>
</feature>
<evidence type="ECO:0000256" key="3">
    <source>
        <dbReference type="ARBA" id="ARBA00022741"/>
    </source>
</evidence>
<feature type="site" description="Transition state stabilizer" evidence="6">
    <location>
        <position position="178"/>
    </location>
</feature>
<feature type="site" description="Transition state stabilizer" evidence="6">
    <location>
        <position position="239"/>
    </location>
</feature>
<comment type="caution">
    <text evidence="6">Lacks conserved residue(s) required for the propagation of feature annotation.</text>
</comment>
<comment type="function">
    <text evidence="6">Catalyzes the formation of acetyl phosphate from acetate and ATP. Can also catalyze the reverse reaction.</text>
</comment>
<dbReference type="Proteomes" id="UP000061546">
    <property type="component" value="Chromosome"/>
</dbReference>
<proteinExistence type="inferred from homology"/>
<name>A0A0K2LB07_9LACO</name>
<comment type="catalytic activity">
    <reaction evidence="6">
        <text>acetate + ATP = acetyl phosphate + ADP</text>
        <dbReference type="Rhea" id="RHEA:11352"/>
        <dbReference type="ChEBI" id="CHEBI:22191"/>
        <dbReference type="ChEBI" id="CHEBI:30089"/>
        <dbReference type="ChEBI" id="CHEBI:30616"/>
        <dbReference type="ChEBI" id="CHEBI:456216"/>
        <dbReference type="EC" id="2.7.2.1"/>
    </reaction>
</comment>